<evidence type="ECO:0000256" key="1">
    <source>
        <dbReference type="SAM" id="Phobius"/>
    </source>
</evidence>
<feature type="transmembrane region" description="Helical" evidence="1">
    <location>
        <begin position="50"/>
        <end position="69"/>
    </location>
</feature>
<accession>A0A1G6WPU9</accession>
<dbReference type="RefSeq" id="WP_159428001.1">
    <property type="nucleotide sequence ID" value="NZ_FNAF01000005.1"/>
</dbReference>
<dbReference type="OrthoDB" id="1750577at2"/>
<feature type="transmembrane region" description="Helical" evidence="1">
    <location>
        <begin position="16"/>
        <end position="38"/>
    </location>
</feature>
<sequence>MQISDAKLLPPAARKVLALSAILTLVITTAVTGLLYLILSAFNVPPLVLVIARCLWGFIFTLLVFNCIAKPTVGYKRYRYLIREDLIAVRYGVLTVTREYLPMRRLQKVHVESGPVNRLFGLADIELYSAGGTLSIHCLPEDEANDIAESLNRQINALIAEGEVAARV</sequence>
<dbReference type="AlphaFoldDB" id="A0A1G6WPU9"/>
<evidence type="ECO:0000259" key="2">
    <source>
        <dbReference type="Pfam" id="PF03703"/>
    </source>
</evidence>
<reference evidence="3 4" key="1">
    <citation type="submission" date="2016-10" db="EMBL/GenBank/DDBJ databases">
        <authorList>
            <person name="de Groot N.N."/>
        </authorList>
    </citation>
    <scope>NUCLEOTIDE SEQUENCE [LARGE SCALE GENOMIC DNA]</scope>
    <source>
        <strain evidence="3 4">DSM 20475</strain>
    </source>
</reference>
<keyword evidence="1" id="KW-1133">Transmembrane helix</keyword>
<organism evidence="3 4">
    <name type="scientific">Peptococcus niger</name>
    <dbReference type="NCBI Taxonomy" id="2741"/>
    <lineage>
        <taxon>Bacteria</taxon>
        <taxon>Bacillati</taxon>
        <taxon>Bacillota</taxon>
        <taxon>Clostridia</taxon>
        <taxon>Eubacteriales</taxon>
        <taxon>Peptococcaceae</taxon>
        <taxon>Peptococcus</taxon>
    </lineage>
</organism>
<gene>
    <name evidence="3" type="ORF">SAMN04489866_105108</name>
</gene>
<proteinExistence type="predicted"/>
<evidence type="ECO:0000313" key="3">
    <source>
        <dbReference type="EMBL" id="SDD67878.1"/>
    </source>
</evidence>
<feature type="domain" description="YdbS-like PH" evidence="2">
    <location>
        <begin position="75"/>
        <end position="150"/>
    </location>
</feature>
<name>A0A1G6WPU9_PEPNI</name>
<dbReference type="STRING" id="2741.SAMN04489866_105108"/>
<keyword evidence="1" id="KW-0812">Transmembrane</keyword>
<dbReference type="PANTHER" id="PTHR34473">
    <property type="entry name" value="UPF0699 TRANSMEMBRANE PROTEIN YDBS"/>
    <property type="match status" value="1"/>
</dbReference>
<dbReference type="Pfam" id="PF03703">
    <property type="entry name" value="bPH_2"/>
    <property type="match status" value="1"/>
</dbReference>
<dbReference type="EMBL" id="FNAF01000005">
    <property type="protein sequence ID" value="SDD67878.1"/>
    <property type="molecule type" value="Genomic_DNA"/>
</dbReference>
<keyword evidence="1" id="KW-0472">Membrane</keyword>
<protein>
    <recommendedName>
        <fullName evidence="2">YdbS-like PH domain-containing protein</fullName>
    </recommendedName>
</protein>
<dbReference type="Proteomes" id="UP000198995">
    <property type="component" value="Unassembled WGS sequence"/>
</dbReference>
<keyword evidence="4" id="KW-1185">Reference proteome</keyword>
<dbReference type="PANTHER" id="PTHR34473:SF2">
    <property type="entry name" value="UPF0699 TRANSMEMBRANE PROTEIN YDBT"/>
    <property type="match status" value="1"/>
</dbReference>
<evidence type="ECO:0000313" key="4">
    <source>
        <dbReference type="Proteomes" id="UP000198995"/>
    </source>
</evidence>
<dbReference type="InterPro" id="IPR005182">
    <property type="entry name" value="YdbS-like_PH"/>
</dbReference>